<evidence type="ECO:0000256" key="2">
    <source>
        <dbReference type="ARBA" id="ARBA00023125"/>
    </source>
</evidence>
<evidence type="ECO:0000313" key="7">
    <source>
        <dbReference type="EMBL" id="GEB31853.1"/>
    </source>
</evidence>
<dbReference type="PROSITE" id="PS50042">
    <property type="entry name" value="CNMP_BINDING_3"/>
    <property type="match status" value="1"/>
</dbReference>
<evidence type="ECO:0000256" key="3">
    <source>
        <dbReference type="ARBA" id="ARBA00023159"/>
    </source>
</evidence>
<dbReference type="SUPFAM" id="SSF46785">
    <property type="entry name" value="Winged helix' DNA-binding domain"/>
    <property type="match status" value="1"/>
</dbReference>
<name>A0A4Y3PE73_BREPA</name>
<dbReference type="CDD" id="cd00038">
    <property type="entry name" value="CAP_ED"/>
    <property type="match status" value="1"/>
</dbReference>
<dbReference type="SMART" id="SM00100">
    <property type="entry name" value="cNMP"/>
    <property type="match status" value="1"/>
</dbReference>
<dbReference type="InterPro" id="IPR012318">
    <property type="entry name" value="HTH_CRP"/>
</dbReference>
<dbReference type="Proteomes" id="UP000316882">
    <property type="component" value="Unassembled WGS sequence"/>
</dbReference>
<dbReference type="PROSITE" id="PS00888">
    <property type="entry name" value="CNMP_BINDING_1"/>
    <property type="match status" value="1"/>
</dbReference>
<evidence type="ECO:0000256" key="1">
    <source>
        <dbReference type="ARBA" id="ARBA00023015"/>
    </source>
</evidence>
<dbReference type="GO" id="GO:0003700">
    <property type="term" value="F:DNA-binding transcription factor activity"/>
    <property type="evidence" value="ECO:0007669"/>
    <property type="project" value="TreeGrafter"/>
</dbReference>
<organism evidence="7 8">
    <name type="scientific">Brevibacillus parabrevis</name>
    <dbReference type="NCBI Taxonomy" id="54914"/>
    <lineage>
        <taxon>Bacteria</taxon>
        <taxon>Bacillati</taxon>
        <taxon>Bacillota</taxon>
        <taxon>Bacilli</taxon>
        <taxon>Bacillales</taxon>
        <taxon>Paenibacillaceae</taxon>
        <taxon>Brevibacillus</taxon>
    </lineage>
</organism>
<reference evidence="7 8" key="1">
    <citation type="submission" date="2019-06" db="EMBL/GenBank/DDBJ databases">
        <title>Whole genome shotgun sequence of Brevibacillus parabrevis NBRC 12334.</title>
        <authorList>
            <person name="Hosoyama A."/>
            <person name="Uohara A."/>
            <person name="Ohji S."/>
            <person name="Ichikawa N."/>
        </authorList>
    </citation>
    <scope>NUCLEOTIDE SEQUENCE [LARGE SCALE GENOMIC DNA]</scope>
    <source>
        <strain evidence="7 8">NBRC 12334</strain>
    </source>
</reference>
<dbReference type="PANTHER" id="PTHR24567">
    <property type="entry name" value="CRP FAMILY TRANSCRIPTIONAL REGULATORY PROTEIN"/>
    <property type="match status" value="1"/>
</dbReference>
<sequence>MRVTQDREEQNHYLQAYQLETVFPEELQAHMTLCYLERGELICSQGASADTLYVLVSGKLKIFTNSQEGKTLILSFKTPLEVIGDIEYVREMETMNTVEAVAPSVLLAVPFRFLRKYASNHAPFLHFLLEIITKKFTVKSNDLSFNLLYPVEVRLASYLLSVCFEDGDSSLRGQVSSASLSDAANLIGTSSRHVNRVLQQFRQAGLVEREKTHLLIKDRQGLQKVANPHLYA</sequence>
<accession>A0A4Y3PE73</accession>
<gene>
    <name evidence="7" type="ORF">BPA01_14330</name>
</gene>
<dbReference type="STRING" id="54914.AV540_02470"/>
<dbReference type="GO" id="GO:0005829">
    <property type="term" value="C:cytosol"/>
    <property type="evidence" value="ECO:0007669"/>
    <property type="project" value="TreeGrafter"/>
</dbReference>
<dbReference type="Pfam" id="PF00027">
    <property type="entry name" value="cNMP_binding"/>
    <property type="match status" value="1"/>
</dbReference>
<dbReference type="Gene3D" id="2.60.120.10">
    <property type="entry name" value="Jelly Rolls"/>
    <property type="match status" value="1"/>
</dbReference>
<dbReference type="InterPro" id="IPR014710">
    <property type="entry name" value="RmlC-like_jellyroll"/>
</dbReference>
<evidence type="ECO:0000259" key="6">
    <source>
        <dbReference type="PROSITE" id="PS51063"/>
    </source>
</evidence>
<dbReference type="GO" id="GO:0003677">
    <property type="term" value="F:DNA binding"/>
    <property type="evidence" value="ECO:0007669"/>
    <property type="project" value="UniProtKB-KW"/>
</dbReference>
<protein>
    <submittedName>
        <fullName evidence="7">Catabolite gene activator protein</fullName>
    </submittedName>
</protein>
<evidence type="ECO:0000313" key="8">
    <source>
        <dbReference type="Proteomes" id="UP000316882"/>
    </source>
</evidence>
<keyword evidence="4" id="KW-0804">Transcription</keyword>
<dbReference type="SUPFAM" id="SSF51206">
    <property type="entry name" value="cAMP-binding domain-like"/>
    <property type="match status" value="1"/>
</dbReference>
<keyword evidence="8" id="KW-1185">Reference proteome</keyword>
<dbReference type="Pfam" id="PF13545">
    <property type="entry name" value="HTH_Crp_2"/>
    <property type="match status" value="1"/>
</dbReference>
<feature type="domain" description="HTH crp-type" evidence="6">
    <location>
        <begin position="149"/>
        <end position="220"/>
    </location>
</feature>
<evidence type="ECO:0000259" key="5">
    <source>
        <dbReference type="PROSITE" id="PS50042"/>
    </source>
</evidence>
<dbReference type="PANTHER" id="PTHR24567:SF26">
    <property type="entry name" value="REGULATORY PROTEIN YEIL"/>
    <property type="match status" value="1"/>
</dbReference>
<dbReference type="InterPro" id="IPR036390">
    <property type="entry name" value="WH_DNA-bd_sf"/>
</dbReference>
<keyword evidence="1" id="KW-0805">Transcription regulation</keyword>
<dbReference type="InterPro" id="IPR018490">
    <property type="entry name" value="cNMP-bd_dom_sf"/>
</dbReference>
<feature type="domain" description="Cyclic nucleotide-binding" evidence="5">
    <location>
        <begin position="35"/>
        <end position="135"/>
    </location>
</feature>
<keyword evidence="3" id="KW-0010">Activator</keyword>
<proteinExistence type="predicted"/>
<dbReference type="EMBL" id="BJMH01000005">
    <property type="protein sequence ID" value="GEB31853.1"/>
    <property type="molecule type" value="Genomic_DNA"/>
</dbReference>
<comment type="caution">
    <text evidence="7">The sequence shown here is derived from an EMBL/GenBank/DDBJ whole genome shotgun (WGS) entry which is preliminary data.</text>
</comment>
<keyword evidence="2" id="KW-0238">DNA-binding</keyword>
<dbReference type="PROSITE" id="PS51063">
    <property type="entry name" value="HTH_CRP_2"/>
    <property type="match status" value="1"/>
</dbReference>
<evidence type="ECO:0000256" key="4">
    <source>
        <dbReference type="ARBA" id="ARBA00023163"/>
    </source>
</evidence>
<dbReference type="RefSeq" id="WP_122964164.1">
    <property type="nucleotide sequence ID" value="NZ_BJMH01000005.1"/>
</dbReference>
<dbReference type="InterPro" id="IPR000595">
    <property type="entry name" value="cNMP-bd_dom"/>
</dbReference>
<dbReference type="AlphaFoldDB" id="A0A4Y3PE73"/>
<dbReference type="InterPro" id="IPR018488">
    <property type="entry name" value="cNMP-bd_CS"/>
</dbReference>
<dbReference type="InterPro" id="IPR050397">
    <property type="entry name" value="Env_Response_Regulators"/>
</dbReference>